<organism evidence="1 2">
    <name type="scientific">Caerostris darwini</name>
    <dbReference type="NCBI Taxonomy" id="1538125"/>
    <lineage>
        <taxon>Eukaryota</taxon>
        <taxon>Metazoa</taxon>
        <taxon>Ecdysozoa</taxon>
        <taxon>Arthropoda</taxon>
        <taxon>Chelicerata</taxon>
        <taxon>Arachnida</taxon>
        <taxon>Araneae</taxon>
        <taxon>Araneomorphae</taxon>
        <taxon>Entelegynae</taxon>
        <taxon>Araneoidea</taxon>
        <taxon>Araneidae</taxon>
        <taxon>Caerostris</taxon>
    </lineage>
</organism>
<keyword evidence="2" id="KW-1185">Reference proteome</keyword>
<gene>
    <name evidence="1" type="ORF">CDAR_305251</name>
</gene>
<proteinExistence type="predicted"/>
<evidence type="ECO:0000313" key="2">
    <source>
        <dbReference type="Proteomes" id="UP001054837"/>
    </source>
</evidence>
<sequence>MASSTNSGCASDLAGASTINSGCASHLAEASTINSGCASHLAGASTINSGCASHLAGASTINSGCASHLAGASTINSGCASHLAGASSTDYVYKPAETSKTNYEFTSDTDATAVDPYFALCEDPFIYSETSCQTSKYSPFATDGKKFDELKRRTGIVYEELQYFEGRMIFNENKIVVLNENEIRRLSHNVCGIFKSYLILNLSNINAYLKRLIEIIEEIDELRKLLKYFEDTDMRKEEECRLNKIRLMSLFYCKSMEQRRKRKMEYVQFVCKVK</sequence>
<accession>A0AAV4MBY2</accession>
<comment type="caution">
    <text evidence="1">The sequence shown here is derived from an EMBL/GenBank/DDBJ whole genome shotgun (WGS) entry which is preliminary data.</text>
</comment>
<dbReference type="EMBL" id="BPLQ01000287">
    <property type="protein sequence ID" value="GIX69576.1"/>
    <property type="molecule type" value="Genomic_DNA"/>
</dbReference>
<dbReference type="Proteomes" id="UP001054837">
    <property type="component" value="Unassembled WGS sequence"/>
</dbReference>
<reference evidence="1 2" key="1">
    <citation type="submission" date="2021-06" db="EMBL/GenBank/DDBJ databases">
        <title>Caerostris darwini draft genome.</title>
        <authorList>
            <person name="Kono N."/>
            <person name="Arakawa K."/>
        </authorList>
    </citation>
    <scope>NUCLEOTIDE SEQUENCE [LARGE SCALE GENOMIC DNA]</scope>
</reference>
<protein>
    <submittedName>
        <fullName evidence="1">Uncharacterized protein</fullName>
    </submittedName>
</protein>
<dbReference type="AlphaFoldDB" id="A0AAV4MBY2"/>
<evidence type="ECO:0000313" key="1">
    <source>
        <dbReference type="EMBL" id="GIX69576.1"/>
    </source>
</evidence>
<name>A0AAV4MBY2_9ARAC</name>